<evidence type="ECO:0000313" key="4">
    <source>
        <dbReference type="Proteomes" id="UP000015525"/>
    </source>
</evidence>
<dbReference type="GO" id="GO:0009103">
    <property type="term" value="P:lipopolysaccharide biosynthetic process"/>
    <property type="evidence" value="ECO:0007669"/>
    <property type="project" value="TreeGrafter"/>
</dbReference>
<protein>
    <recommendedName>
        <fullName evidence="2">Glycosyl transferase family 1 domain-containing protein</fullName>
    </recommendedName>
</protein>
<evidence type="ECO:0000313" key="3">
    <source>
        <dbReference type="EMBL" id="EQB00630.1"/>
    </source>
</evidence>
<comment type="caution">
    <text evidence="3">The sequence shown here is derived from an EMBL/GenBank/DDBJ whole genome shotgun (WGS) entry which is preliminary data.</text>
</comment>
<feature type="domain" description="Glycosyl transferase family 1" evidence="2">
    <location>
        <begin position="225"/>
        <end position="379"/>
    </location>
</feature>
<dbReference type="PANTHER" id="PTHR46401">
    <property type="entry name" value="GLYCOSYLTRANSFERASE WBBK-RELATED"/>
    <property type="match status" value="1"/>
</dbReference>
<dbReference type="PANTHER" id="PTHR46401:SF2">
    <property type="entry name" value="GLYCOSYLTRANSFERASE WBBK-RELATED"/>
    <property type="match status" value="1"/>
</dbReference>
<dbReference type="GO" id="GO:0016757">
    <property type="term" value="F:glycosyltransferase activity"/>
    <property type="evidence" value="ECO:0007669"/>
    <property type="project" value="InterPro"/>
</dbReference>
<dbReference type="Proteomes" id="UP000015525">
    <property type="component" value="Unassembled WGS sequence"/>
</dbReference>
<keyword evidence="4" id="KW-1185">Reference proteome</keyword>
<feature type="domain" description="Glycosyl transferase family 1" evidence="2">
    <location>
        <begin position="1064"/>
        <end position="1209"/>
    </location>
</feature>
<dbReference type="SUPFAM" id="SSF53756">
    <property type="entry name" value="UDP-Glycosyltransferase/glycogen phosphorylase"/>
    <property type="match status" value="3"/>
</dbReference>
<feature type="domain" description="Glycosyl transferase family 1" evidence="2">
    <location>
        <begin position="619"/>
        <end position="792"/>
    </location>
</feature>
<dbReference type="Gene3D" id="3.40.50.2000">
    <property type="entry name" value="Glycogen Phosphorylase B"/>
    <property type="match status" value="4"/>
</dbReference>
<evidence type="ECO:0000256" key="1">
    <source>
        <dbReference type="ARBA" id="ARBA00022679"/>
    </source>
</evidence>
<dbReference type="PATRIC" id="fig|1329909.3.peg.3474"/>
<sequence length="1386" mass="154557">MRIVIDLQGAQGGSSRFRGIGRYGLSLTQWLARNRNEHEVFVALNGEFAESNEPLRAALAGLVPPENIFVWDAPIPNFGAGPENSERRRAAELIRESALASLNPDYVIVSSLFEGWGDNAVTSVGQLSSSVPTAVILYDLIPLIHRDIYLRDVTLASWYENKLSYLRNADLLLAISESSRQESIDYLGIDPLNTVNISTAAEEHFTPGDVSAKMKAHLAHAHGIERPFVMYTGGIDFRKNIEGMIEAYARIPQSVRSEHQLAIICAVQEPERLRLLQFAANLGLADGELVMTGFIPEADLLACYRSCKLFVFPSWHEGFGLPVLEAMKCGRAVIASDRSSLPEVVGLDSALFDPFDLEALSSKIANLLTDDRQRAELERHSLKQAEQFDWDKTSRRAWAALEESHARQQEKRALPVAPPLKRPRLAFLSPLPPEASGIADYSAELLPELARHYQIDVVVVQDVISDVSITANYPARDVAWFRQHAHEFDRILYQFGNSEFHMHMFDLLRTYPGVVVLHDFYLSGISYYREAVRDNPNGFARELLHAHGWPAVVQRFQAQDVEDAVWAYPCNLQVIQDSLGVIVHADYSRQLARQWYGPHAADDWRLIPHLRQPLPGLDRNAARKALGLSSSDFVVCSFGMLGKHKMNDRLLSAWLASTLAADPHCHLVFVGQNDGGGYGADLQRMISNAGPHGRIKITGWTDTALFRQWLVAGDVGVQLRALSRGETSGTVLDCMNAGLATIINANGAMAELPSDCVWLMDDAFTEEDLVEALNILWRDHARREALSEAARSHIRQRHQPRRCGDEYAAAIEHYYAKGARQETGLVRTLVESELSLDAAEWGAAGKSIARNFPPRPRLKRLLVDISVLVQHDARSGIQRVVRSILSHWLSKTPAGWIVEPVYAETNKPGFRYARCFTSRYLNIWDGWCEDQIVEPAPGDVFVGLDLSPTITIQQHGLLQAWRRYGVNVHFIIYDLLPVVLGDFFAPDDQKNFNAWLQAVTQFDGITCISRAVADTCLDWLEHFGTQREIPLQINWFHLGGDTENSVPTTGLPDSADAILSTLRENPSFLMVGTIEPRKGARQVLAAFEALWAQDIAINLVLVGKLGWMMDDFADHLRSHTQLNRKLFWLEAISDEFLDGVYASCSCLIAASEGEGFGLPLIEAARHGLPVLARDIPVFREVAGDAATYFDDSRDPGKISEAVTKWIRSKGKVSNPAVIPWQTWAESAETLLSIMVGQKTPYKRWMPDGILRLWGSDSRMKSAVGVPDRKHIRTSNRAGFLLYGPHLPMAGQSYRMIASGDVVKLVGTEYMDVSSHGGTQIHWRGTIKGGRNNWSIDDVITFDSPIQDLEIRVWVDKGTHMSVESIILEPCNDTAQDVSDKKAKLHA</sequence>
<dbReference type="Pfam" id="PF00534">
    <property type="entry name" value="Glycos_transf_1"/>
    <property type="match status" value="3"/>
</dbReference>
<proteinExistence type="predicted"/>
<dbReference type="CDD" id="cd03809">
    <property type="entry name" value="GT4_MtfB-like"/>
    <property type="match status" value="2"/>
</dbReference>
<reference evidence="3 4" key="1">
    <citation type="journal article" date="2013" name="Genome Announc.">
        <title>Draft Genome Sequence of Sphingobium quisquiliarum Strain P25T, a Novel Hexachlorocyclohexane (HCH)-Degrading Bacterium Isolated from an HCH Dumpsite.</title>
        <authorList>
            <person name="Kumar Singh A."/>
            <person name="Sangwan N."/>
            <person name="Sharma A."/>
            <person name="Gupta V."/>
            <person name="Khurana J.P."/>
            <person name="Lal R."/>
        </authorList>
    </citation>
    <scope>NUCLEOTIDE SEQUENCE [LARGE SCALE GENOMIC DNA]</scope>
    <source>
        <strain evidence="3 4">P25</strain>
    </source>
</reference>
<keyword evidence="1" id="KW-0808">Transferase</keyword>
<organism evidence="3 4">
    <name type="scientific">Sphingobium quisquiliarum P25</name>
    <dbReference type="NCBI Taxonomy" id="1329909"/>
    <lineage>
        <taxon>Bacteria</taxon>
        <taxon>Pseudomonadati</taxon>
        <taxon>Pseudomonadota</taxon>
        <taxon>Alphaproteobacteria</taxon>
        <taxon>Sphingomonadales</taxon>
        <taxon>Sphingomonadaceae</taxon>
        <taxon>Sphingobium</taxon>
    </lineage>
</organism>
<accession>T0HMS9</accession>
<gene>
    <name evidence="3" type="ORF">L288_18065</name>
</gene>
<dbReference type="EMBL" id="ATHO01000157">
    <property type="protein sequence ID" value="EQB00630.1"/>
    <property type="molecule type" value="Genomic_DNA"/>
</dbReference>
<dbReference type="CDD" id="cd03801">
    <property type="entry name" value="GT4_PimA-like"/>
    <property type="match status" value="1"/>
</dbReference>
<evidence type="ECO:0000259" key="2">
    <source>
        <dbReference type="Pfam" id="PF00534"/>
    </source>
</evidence>
<name>T0HMS9_9SPHN</name>
<dbReference type="InterPro" id="IPR001296">
    <property type="entry name" value="Glyco_trans_1"/>
</dbReference>